<evidence type="ECO:0000259" key="6">
    <source>
        <dbReference type="PROSITE" id="PS50160"/>
    </source>
</evidence>
<protein>
    <submittedName>
        <fullName evidence="7">DNA ligase (ATP)</fullName>
        <ecNumber evidence="7">6.5.1.1</ecNumber>
    </submittedName>
</protein>
<organism evidence="7">
    <name type="scientific">hydrothermal vent metagenome</name>
    <dbReference type="NCBI Taxonomy" id="652676"/>
    <lineage>
        <taxon>unclassified sequences</taxon>
        <taxon>metagenomes</taxon>
        <taxon>ecological metagenomes</taxon>
    </lineage>
</organism>
<dbReference type="AlphaFoldDB" id="A0A1W1DB88"/>
<dbReference type="Pfam" id="PF01068">
    <property type="entry name" value="DNA_ligase_A_M"/>
    <property type="match status" value="1"/>
</dbReference>
<proteinExistence type="predicted"/>
<evidence type="ECO:0000256" key="2">
    <source>
        <dbReference type="ARBA" id="ARBA00022598"/>
    </source>
</evidence>
<dbReference type="InterPro" id="IPR016059">
    <property type="entry name" value="DNA_ligase_ATP-dep_CS"/>
</dbReference>
<evidence type="ECO:0000256" key="4">
    <source>
        <dbReference type="ARBA" id="ARBA00022763"/>
    </source>
</evidence>
<dbReference type="GO" id="GO:0003910">
    <property type="term" value="F:DNA ligase (ATP) activity"/>
    <property type="evidence" value="ECO:0007669"/>
    <property type="project" value="UniProtKB-EC"/>
</dbReference>
<dbReference type="InterPro" id="IPR029319">
    <property type="entry name" value="DNA_ligase_OB"/>
</dbReference>
<dbReference type="SUPFAM" id="SSF50249">
    <property type="entry name" value="Nucleic acid-binding proteins"/>
    <property type="match status" value="1"/>
</dbReference>
<feature type="domain" description="ATP-dependent DNA ligase family profile" evidence="6">
    <location>
        <begin position="125"/>
        <end position="263"/>
    </location>
</feature>
<dbReference type="SUPFAM" id="SSF56091">
    <property type="entry name" value="DNA ligase/mRNA capping enzyme, catalytic domain"/>
    <property type="match status" value="1"/>
</dbReference>
<dbReference type="Gene3D" id="2.40.50.140">
    <property type="entry name" value="Nucleic acid-binding proteins"/>
    <property type="match status" value="1"/>
</dbReference>
<keyword evidence="3" id="KW-0235">DNA replication</keyword>
<evidence type="ECO:0000256" key="1">
    <source>
        <dbReference type="ARBA" id="ARBA00001968"/>
    </source>
</evidence>
<dbReference type="PANTHER" id="PTHR47810:SF1">
    <property type="entry name" value="DNA LIGASE B"/>
    <property type="match status" value="1"/>
</dbReference>
<dbReference type="PROSITE" id="PS00333">
    <property type="entry name" value="DNA_LIGASE_A2"/>
    <property type="match status" value="1"/>
</dbReference>
<dbReference type="NCBIfam" id="NF006592">
    <property type="entry name" value="PRK09125.1"/>
    <property type="match status" value="1"/>
</dbReference>
<keyword evidence="5" id="KW-0234">DNA repair</keyword>
<dbReference type="Gene3D" id="3.30.470.30">
    <property type="entry name" value="DNA ligase/mRNA capping enzyme"/>
    <property type="match status" value="1"/>
</dbReference>
<dbReference type="GO" id="GO:0006281">
    <property type="term" value="P:DNA repair"/>
    <property type="evidence" value="ECO:0007669"/>
    <property type="project" value="UniProtKB-KW"/>
</dbReference>
<evidence type="ECO:0000313" key="7">
    <source>
        <dbReference type="EMBL" id="SFV77722.1"/>
    </source>
</evidence>
<comment type="cofactor">
    <cofactor evidence="1">
        <name>a divalent metal cation</name>
        <dbReference type="ChEBI" id="CHEBI:60240"/>
    </cofactor>
</comment>
<dbReference type="InterPro" id="IPR012340">
    <property type="entry name" value="NA-bd_OB-fold"/>
</dbReference>
<name>A0A1W1DB88_9ZZZZ</name>
<accession>A0A1W1DB88</accession>
<dbReference type="CDD" id="cd07896">
    <property type="entry name" value="Adenylation_kDNA_ligase_like"/>
    <property type="match status" value="1"/>
</dbReference>
<evidence type="ECO:0000256" key="3">
    <source>
        <dbReference type="ARBA" id="ARBA00022705"/>
    </source>
</evidence>
<dbReference type="InterPro" id="IPR012310">
    <property type="entry name" value="DNA_ligase_ATP-dep_cent"/>
</dbReference>
<dbReference type="CDD" id="cd08041">
    <property type="entry name" value="OBF_kDNA_ligase_like"/>
    <property type="match status" value="1"/>
</dbReference>
<gene>
    <name evidence="7" type="ORF">MNB_SUP05-4-880</name>
</gene>
<dbReference type="Gene3D" id="3.30.1490.70">
    <property type="match status" value="1"/>
</dbReference>
<dbReference type="GO" id="GO:0005524">
    <property type="term" value="F:ATP binding"/>
    <property type="evidence" value="ECO:0007669"/>
    <property type="project" value="InterPro"/>
</dbReference>
<sequence>MLKVTIKFSLICWLLLQTAFAKPDLFLLKTYDDNKSVVGWVMSEKLDGVRGFWDGEKLITRSGNLIHAPSWFIKNYPPYAIDGELWTKRGDFENISSIVRTKNADQRWRQITHQIFEVPNQSGGLLDRLAILKTYLVANPNTPIRIIPQVAISIKKQLSDYLEEVVNDNGEGVVVRNPNALYQTGRLSSALKVKKYFDTECMVLKILPGNGKYINMMGSVVCQTDTGKQVKIGSGFKHKDRVNPPIVGSKITFKYYGFTNKGNFKYPVYLRVRVE</sequence>
<dbReference type="PROSITE" id="PS50160">
    <property type="entry name" value="DNA_LIGASE_A3"/>
    <property type="match status" value="1"/>
</dbReference>
<dbReference type="PANTHER" id="PTHR47810">
    <property type="entry name" value="DNA LIGASE"/>
    <property type="match status" value="1"/>
</dbReference>
<evidence type="ECO:0000256" key="5">
    <source>
        <dbReference type="ARBA" id="ARBA00023204"/>
    </source>
</evidence>
<keyword evidence="4" id="KW-0227">DNA damage</keyword>
<reference evidence="7" key="1">
    <citation type="submission" date="2016-10" db="EMBL/GenBank/DDBJ databases">
        <authorList>
            <person name="de Groot N.N."/>
        </authorList>
    </citation>
    <scope>NUCLEOTIDE SEQUENCE</scope>
</reference>
<keyword evidence="2 7" id="KW-0436">Ligase</keyword>
<dbReference type="GO" id="GO:0006310">
    <property type="term" value="P:DNA recombination"/>
    <property type="evidence" value="ECO:0007669"/>
    <property type="project" value="InterPro"/>
</dbReference>
<dbReference type="EC" id="6.5.1.1" evidence="7"/>
<dbReference type="EMBL" id="FPHR01000031">
    <property type="protein sequence ID" value="SFV77722.1"/>
    <property type="molecule type" value="Genomic_DNA"/>
</dbReference>
<dbReference type="Pfam" id="PF14743">
    <property type="entry name" value="DNA_ligase_OB_2"/>
    <property type="match status" value="1"/>
</dbReference>
<dbReference type="InterPro" id="IPR050326">
    <property type="entry name" value="NAD_dep_DNA_ligaseB"/>
</dbReference>
<dbReference type="GO" id="GO:0006260">
    <property type="term" value="P:DNA replication"/>
    <property type="evidence" value="ECO:0007669"/>
    <property type="project" value="UniProtKB-KW"/>
</dbReference>